<protein>
    <submittedName>
        <fullName evidence="1">Uncharacterized protein</fullName>
    </submittedName>
</protein>
<dbReference type="Proteomes" id="UP000474159">
    <property type="component" value="Unassembled WGS sequence"/>
</dbReference>
<evidence type="ECO:0000313" key="2">
    <source>
        <dbReference type="Proteomes" id="UP000474159"/>
    </source>
</evidence>
<gene>
    <name evidence="1" type="ORF">F6X53_29305</name>
</gene>
<organism evidence="1 2">
    <name type="scientific">Methylobacterium soli</name>
    <dbReference type="NCBI Taxonomy" id="553447"/>
    <lineage>
        <taxon>Bacteria</taxon>
        <taxon>Pseudomonadati</taxon>
        <taxon>Pseudomonadota</taxon>
        <taxon>Alphaproteobacteria</taxon>
        <taxon>Hyphomicrobiales</taxon>
        <taxon>Methylobacteriaceae</taxon>
        <taxon>Methylobacterium</taxon>
    </lineage>
</organism>
<name>A0A6L3SQD0_9HYPH</name>
<dbReference type="RefSeq" id="WP_151005012.1">
    <property type="nucleotide sequence ID" value="NZ_BPQY01000167.1"/>
</dbReference>
<sequence length="72" mass="7996">MQKPLAHPFTITVALNKPLRDTFSWAIGQPGEVRRQSRTTYATFEEARLAGKSALDEMIAAWQRKAVHSAAA</sequence>
<dbReference type="EMBL" id="VZZK01000056">
    <property type="protein sequence ID" value="KAB1071116.1"/>
    <property type="molecule type" value="Genomic_DNA"/>
</dbReference>
<reference evidence="1 2" key="1">
    <citation type="submission" date="2019-09" db="EMBL/GenBank/DDBJ databases">
        <title>YIM 48816 draft genome.</title>
        <authorList>
            <person name="Jiang L."/>
        </authorList>
    </citation>
    <scope>NUCLEOTIDE SEQUENCE [LARGE SCALE GENOMIC DNA]</scope>
    <source>
        <strain evidence="1 2">YIM 48816</strain>
    </source>
</reference>
<comment type="caution">
    <text evidence="1">The sequence shown here is derived from an EMBL/GenBank/DDBJ whole genome shotgun (WGS) entry which is preliminary data.</text>
</comment>
<accession>A0A6L3SQD0</accession>
<dbReference type="OrthoDB" id="8007381at2"/>
<keyword evidence="2" id="KW-1185">Reference proteome</keyword>
<proteinExistence type="predicted"/>
<evidence type="ECO:0000313" key="1">
    <source>
        <dbReference type="EMBL" id="KAB1071116.1"/>
    </source>
</evidence>
<dbReference type="AlphaFoldDB" id="A0A6L3SQD0"/>